<dbReference type="AlphaFoldDB" id="A0A8J3M8S8"/>
<sequence length="425" mass="47148">MAWQRRTKGHKWRVEELDARYAEVMADLDLRSLVLPSMSPSVERTVDAITNASSWNARVNLVRQIPERFGRADWRKVFAKLAKDLYVPNLTPDFAYVDLREDFELPVIQAAYDAAMELTEGFANVSSADLERCLAIKPETLRIFRLLLGYIPKELAAATKVVAATLQADAGERYKSNQLPMSTDHLDIAAEPVSESRIKSMEQGRESSKAVIPRVLAETISRGITKTLFPEAAAGLRTKQDRPDLVHGWNSVRQYSTEGVPYPVFLHQRHYGGSFLQVLNSGSTQRGDRIEDAVQELFERHGIPFVRTGNTNQAEIASRFNLTVQPAPDFVVHDANGTLRGMLECKTTNDGGTARDKAARFRGLRVEANRLGGIPVFAVLGGLGWTRTADALGPVVQECDGRVFTLATLDEMVTVDPMPHLFGLA</sequence>
<comment type="caution">
    <text evidence="1">The sequence shown here is derived from an EMBL/GenBank/DDBJ whole genome shotgun (WGS) entry which is preliminary data.</text>
</comment>
<keyword evidence="2" id="KW-1185">Reference proteome</keyword>
<evidence type="ECO:0000313" key="1">
    <source>
        <dbReference type="EMBL" id="GIG80010.1"/>
    </source>
</evidence>
<proteinExistence type="predicted"/>
<protein>
    <submittedName>
        <fullName evidence="1">Uncharacterized protein</fullName>
    </submittedName>
</protein>
<gene>
    <name evidence="1" type="ORF">Pka01_31370</name>
</gene>
<accession>A0A8J3M8S8</accession>
<name>A0A8J3M8S8_9ACTN</name>
<dbReference type="EMBL" id="BONV01000012">
    <property type="protein sequence ID" value="GIG80010.1"/>
    <property type="molecule type" value="Genomic_DNA"/>
</dbReference>
<reference evidence="1 2" key="1">
    <citation type="submission" date="2021-01" db="EMBL/GenBank/DDBJ databases">
        <title>Whole genome shotgun sequence of Planotetraspora kaengkrachanensis NBRC 104272.</title>
        <authorList>
            <person name="Komaki H."/>
            <person name="Tamura T."/>
        </authorList>
    </citation>
    <scope>NUCLEOTIDE SEQUENCE [LARGE SCALE GENOMIC DNA]</scope>
    <source>
        <strain evidence="1 2">NBRC 104272</strain>
    </source>
</reference>
<organism evidence="1 2">
    <name type="scientific">Planotetraspora kaengkrachanensis</name>
    <dbReference type="NCBI Taxonomy" id="575193"/>
    <lineage>
        <taxon>Bacteria</taxon>
        <taxon>Bacillati</taxon>
        <taxon>Actinomycetota</taxon>
        <taxon>Actinomycetes</taxon>
        <taxon>Streptosporangiales</taxon>
        <taxon>Streptosporangiaceae</taxon>
        <taxon>Planotetraspora</taxon>
    </lineage>
</organism>
<evidence type="ECO:0000313" key="2">
    <source>
        <dbReference type="Proteomes" id="UP000630097"/>
    </source>
</evidence>
<dbReference type="Proteomes" id="UP000630097">
    <property type="component" value="Unassembled WGS sequence"/>
</dbReference>